<dbReference type="PRINTS" id="PR00132">
    <property type="entry name" value="GLHYDRLASE2"/>
</dbReference>
<dbReference type="Proteomes" id="UP000663505">
    <property type="component" value="Chromosome"/>
</dbReference>
<sequence length="1052" mass="120110">MNQVGILENFSVLEQNRLAPRSYFIPYASEKSALTYGRGESDRFLLLNGAWKFDYSPTPEQAPVDFYQEDFSVEAWDTIQVPSNWQLNGYGKPHYTNVIYPFPVNPPYVPTENPTGSYRRTFTIPESWEGHEIILRFEGVDSAFHVWVNGHEVGYSQGSRLPSEFDITPFVRTGNNVVAVRVYQWSDGSYLEDQDMWWISGIFRDVYVLSRPTVHIRDFFVRALLDDDYQNGDLEVNVDLTGVTPGDEYTVELKLLDASHQLLVDEIEVLRGRYDLDKLFNMKIENPNRWSAENPYLYHLLLTLRNEHGQILEVIAQKMGFRSVELKSGNVLVNGVPVIFKGVNRHDHHPDYGKAVPLDWMVDDVLLMKRHNINAVRTSHYPNDPRFYELCDEFGLYVIDETDLECHGFAISGNWDELSDDATLEAAYLDRMSRMIERDKNHASIIMWSLGNESGYGCNHVAMANYAHAKDPSRLTHYEGETRRLITSGTDLTEAKMDVYSTMYTSVEELIELAKRTELDKPHILCEFAHAMGNGPGGLKEYVDAFYKYKRLQGGFIWEWLDHGIRQKLDDGREYFAYGGDFGEKPHDANFVIDGLVFPNHTPSPGLVECKKVIEPVQVALVDVEEGKLEITNRYDFSGLNHLQFVWSVEADGKVVESRTANLPDIGPGESGLLLLPYNLKNYNTEGTDYWLNLQFLLKERHLWADAGHEVAWAQFLLPNNTPVQSVEEGLLPINVIEDGMMLRVTGTDFSLSFNKVYGRMDEWKYQGTDIIESGPQINFWRAPTDNDNPPNKDMVCVAAQWKKYGLDALQHRISGFGWEWAQPNTVLQIRIHARVAPPVLSWGFQLEYLYTVYGNGWVDISVQGTPEGKYPLTLPRVGLQFRIPSALEQVEWYGRGPGESYSDSKQAGRFGVYQKTVRELYTPYVLPQENGNRTDVRWVSFTDWRGMGFLATSKPQFDFSAHRYSTDKLEKARHTYELVEDDFITVNLDHVQNGLGTASCGPGVLPQYLLNTEQFDFTMRLKPYSKDVSSPTLLGKKIASGVLSLNEASNI</sequence>
<dbReference type="Gene3D" id="2.70.98.10">
    <property type="match status" value="1"/>
</dbReference>
<dbReference type="Pfam" id="PF02836">
    <property type="entry name" value="Glyco_hydro_2_C"/>
    <property type="match status" value="1"/>
</dbReference>
<evidence type="ECO:0000256" key="5">
    <source>
        <dbReference type="ARBA" id="ARBA00022801"/>
    </source>
</evidence>
<gene>
    <name evidence="10" type="ORF">JZ786_23955</name>
</gene>
<dbReference type="InterPro" id="IPR004199">
    <property type="entry name" value="B-gal_small/dom_5"/>
</dbReference>
<evidence type="ECO:0000313" key="11">
    <source>
        <dbReference type="Proteomes" id="UP000663505"/>
    </source>
</evidence>
<dbReference type="InterPro" id="IPR013783">
    <property type="entry name" value="Ig-like_fold"/>
</dbReference>
<dbReference type="GO" id="GO:0030246">
    <property type="term" value="F:carbohydrate binding"/>
    <property type="evidence" value="ECO:0007669"/>
    <property type="project" value="InterPro"/>
</dbReference>
<dbReference type="SUPFAM" id="SSF74650">
    <property type="entry name" value="Galactose mutarotase-like"/>
    <property type="match status" value="1"/>
</dbReference>
<dbReference type="SUPFAM" id="SSF51445">
    <property type="entry name" value="(Trans)glycosidases"/>
    <property type="match status" value="1"/>
</dbReference>
<dbReference type="Pfam" id="PF16353">
    <property type="entry name" value="LacZ_4"/>
    <property type="match status" value="1"/>
</dbReference>
<dbReference type="Pfam" id="PF02837">
    <property type="entry name" value="Glyco_hydro_2_N"/>
    <property type="match status" value="1"/>
</dbReference>
<dbReference type="Pfam" id="PF00703">
    <property type="entry name" value="Glyco_hydro_2"/>
    <property type="match status" value="1"/>
</dbReference>
<dbReference type="InterPro" id="IPR032312">
    <property type="entry name" value="LacZ_4"/>
</dbReference>
<dbReference type="InterPro" id="IPR006102">
    <property type="entry name" value="Ig-like_GH2"/>
</dbReference>
<dbReference type="InterPro" id="IPR011013">
    <property type="entry name" value="Gal_mutarotase_sf_dom"/>
</dbReference>
<evidence type="ECO:0000256" key="7">
    <source>
        <dbReference type="ARBA" id="ARBA00032230"/>
    </source>
</evidence>
<evidence type="ECO:0000256" key="8">
    <source>
        <dbReference type="RuleBase" id="RU361154"/>
    </source>
</evidence>
<dbReference type="InterPro" id="IPR050347">
    <property type="entry name" value="Bact_Beta-galactosidase"/>
</dbReference>
<dbReference type="PANTHER" id="PTHR46323">
    <property type="entry name" value="BETA-GALACTOSIDASE"/>
    <property type="match status" value="1"/>
</dbReference>
<dbReference type="Gene3D" id="2.60.120.260">
    <property type="entry name" value="Galactose-binding domain-like"/>
    <property type="match status" value="1"/>
</dbReference>
<dbReference type="FunFam" id="2.60.40.10:FF:000680">
    <property type="entry name" value="Beta-galactosidase"/>
    <property type="match status" value="1"/>
</dbReference>
<protein>
    <recommendedName>
        <fullName evidence="4 8">Beta-galactosidase</fullName>
        <ecNumber evidence="3 8">3.2.1.23</ecNumber>
    </recommendedName>
    <alternativeName>
        <fullName evidence="7 8">Lactase</fullName>
    </alternativeName>
</protein>
<dbReference type="InterPro" id="IPR008979">
    <property type="entry name" value="Galactose-bd-like_sf"/>
</dbReference>
<dbReference type="SUPFAM" id="SSF49785">
    <property type="entry name" value="Galactose-binding domain-like"/>
    <property type="match status" value="1"/>
</dbReference>
<evidence type="ECO:0000256" key="2">
    <source>
        <dbReference type="ARBA" id="ARBA00007401"/>
    </source>
</evidence>
<dbReference type="InterPro" id="IPR036156">
    <property type="entry name" value="Beta-gal/glucu_dom_sf"/>
</dbReference>
<organism evidence="10 11">
    <name type="scientific">Alicyclobacillus mengziensis</name>
    <dbReference type="NCBI Taxonomy" id="2931921"/>
    <lineage>
        <taxon>Bacteria</taxon>
        <taxon>Bacillati</taxon>
        <taxon>Bacillota</taxon>
        <taxon>Bacilli</taxon>
        <taxon>Bacillales</taxon>
        <taxon>Alicyclobacillaceae</taxon>
        <taxon>Alicyclobacillus</taxon>
    </lineage>
</organism>
<dbReference type="SUPFAM" id="SSF49303">
    <property type="entry name" value="beta-Galactosidase/glucuronidase domain"/>
    <property type="match status" value="2"/>
</dbReference>
<reference evidence="10 11" key="1">
    <citation type="submission" date="2021-02" db="EMBL/GenBank/DDBJ databases">
        <title>Alicyclobacillus curvatus sp. nov. and Alicyclobacillus mengziensis sp. nov., two acidophilic bacteria isolated from acid mine drainage.</title>
        <authorList>
            <person name="Huang Y."/>
        </authorList>
    </citation>
    <scope>NUCLEOTIDE SEQUENCE [LARGE SCALE GENOMIC DNA]</scope>
    <source>
        <strain evidence="10 11">S30H14</strain>
    </source>
</reference>
<comment type="catalytic activity">
    <reaction evidence="1 8">
        <text>Hydrolysis of terminal non-reducing beta-D-galactose residues in beta-D-galactosides.</text>
        <dbReference type="EC" id="3.2.1.23"/>
    </reaction>
</comment>
<dbReference type="PROSITE" id="PS00719">
    <property type="entry name" value="GLYCOSYL_HYDROL_F2_1"/>
    <property type="match status" value="1"/>
</dbReference>
<dbReference type="PROSITE" id="PS00608">
    <property type="entry name" value="GLYCOSYL_HYDROL_F2_2"/>
    <property type="match status" value="1"/>
</dbReference>
<evidence type="ECO:0000313" key="10">
    <source>
        <dbReference type="EMBL" id="QSO47402.1"/>
    </source>
</evidence>
<keyword evidence="11" id="KW-1185">Reference proteome</keyword>
<dbReference type="Pfam" id="PF02929">
    <property type="entry name" value="Bgal_small_N"/>
    <property type="match status" value="1"/>
</dbReference>
<evidence type="ECO:0000256" key="6">
    <source>
        <dbReference type="ARBA" id="ARBA00023295"/>
    </source>
</evidence>
<evidence type="ECO:0000259" key="9">
    <source>
        <dbReference type="SMART" id="SM01038"/>
    </source>
</evidence>
<evidence type="ECO:0000256" key="1">
    <source>
        <dbReference type="ARBA" id="ARBA00001412"/>
    </source>
</evidence>
<evidence type="ECO:0000256" key="4">
    <source>
        <dbReference type="ARBA" id="ARBA00013303"/>
    </source>
</evidence>
<dbReference type="Gene3D" id="2.60.40.10">
    <property type="entry name" value="Immunoglobulins"/>
    <property type="match status" value="2"/>
</dbReference>
<dbReference type="EC" id="3.2.1.23" evidence="3 8"/>
<dbReference type="InterPro" id="IPR006104">
    <property type="entry name" value="Glyco_hydro_2_N"/>
</dbReference>
<dbReference type="GO" id="GO:0004565">
    <property type="term" value="F:beta-galactosidase activity"/>
    <property type="evidence" value="ECO:0007669"/>
    <property type="project" value="UniProtKB-EC"/>
</dbReference>
<dbReference type="SMART" id="SM01038">
    <property type="entry name" value="Bgal_small_N"/>
    <property type="match status" value="1"/>
</dbReference>
<accession>A0A9X7Z6H7</accession>
<dbReference type="InterPro" id="IPR023230">
    <property type="entry name" value="Glyco_hydro_2_CS"/>
</dbReference>
<comment type="similarity">
    <text evidence="2 8">Belongs to the glycosyl hydrolase 2 family.</text>
</comment>
<dbReference type="AlphaFoldDB" id="A0A9X7Z6H7"/>
<dbReference type="InterPro" id="IPR006101">
    <property type="entry name" value="Glyco_hydro_2"/>
</dbReference>
<name>A0A9X7Z6H7_9BACL</name>
<dbReference type="InterPro" id="IPR006103">
    <property type="entry name" value="Glyco_hydro_2_cat"/>
</dbReference>
<dbReference type="KEGG" id="afx:JZ786_23955"/>
<dbReference type="EMBL" id="CP071182">
    <property type="protein sequence ID" value="QSO47402.1"/>
    <property type="molecule type" value="Genomic_DNA"/>
</dbReference>
<dbReference type="GO" id="GO:0005990">
    <property type="term" value="P:lactose catabolic process"/>
    <property type="evidence" value="ECO:0007669"/>
    <property type="project" value="TreeGrafter"/>
</dbReference>
<dbReference type="InterPro" id="IPR023232">
    <property type="entry name" value="Glyco_hydro_2_AS"/>
</dbReference>
<evidence type="ECO:0000256" key="3">
    <source>
        <dbReference type="ARBA" id="ARBA00012756"/>
    </source>
</evidence>
<dbReference type="PANTHER" id="PTHR46323:SF2">
    <property type="entry name" value="BETA-GALACTOSIDASE"/>
    <property type="match status" value="1"/>
</dbReference>
<dbReference type="Gene3D" id="3.20.20.80">
    <property type="entry name" value="Glycosidases"/>
    <property type="match status" value="1"/>
</dbReference>
<dbReference type="FunFam" id="3.20.20.80:FF:000018">
    <property type="entry name" value="Beta-galactosidase"/>
    <property type="match status" value="1"/>
</dbReference>
<dbReference type="InterPro" id="IPR014718">
    <property type="entry name" value="GH-type_carb-bd"/>
</dbReference>
<keyword evidence="6 8" id="KW-0326">Glycosidase</keyword>
<feature type="domain" description="Beta galactosidase small chain/" evidence="9">
    <location>
        <begin position="744"/>
        <end position="1023"/>
    </location>
</feature>
<dbReference type="GO" id="GO:0009341">
    <property type="term" value="C:beta-galactosidase complex"/>
    <property type="evidence" value="ECO:0007669"/>
    <property type="project" value="InterPro"/>
</dbReference>
<proteinExistence type="inferred from homology"/>
<keyword evidence="5 8" id="KW-0378">Hydrolase</keyword>
<dbReference type="InterPro" id="IPR017853">
    <property type="entry name" value="GH"/>
</dbReference>